<keyword evidence="4" id="KW-1185">Reference proteome</keyword>
<gene>
    <name evidence="3" type="ORF">PPACK8108_LOCUS8221</name>
</gene>
<dbReference type="PANTHER" id="PTHR31811">
    <property type="entry name" value="TRNA A64-2'-O-RIBOSYLPHOSPHATE TRANSFERASE"/>
    <property type="match status" value="1"/>
</dbReference>
<evidence type="ECO:0000259" key="1">
    <source>
        <dbReference type="Pfam" id="PF04179"/>
    </source>
</evidence>
<dbReference type="Proteomes" id="UP001153365">
    <property type="component" value="Unassembled WGS sequence"/>
</dbReference>
<dbReference type="Pfam" id="PF04179">
    <property type="entry name" value="Init_tRNA_PT"/>
    <property type="match status" value="1"/>
</dbReference>
<feature type="domain" description="Rit1 DUSP-like" evidence="1">
    <location>
        <begin position="372"/>
        <end position="471"/>
    </location>
</feature>
<accession>A0AAV0AXS2</accession>
<dbReference type="InterPro" id="IPR007306">
    <property type="entry name" value="Rit1"/>
</dbReference>
<dbReference type="GO" id="GO:0043399">
    <property type="term" value="F:tRNA adenosine(64)-2'-O-ribosylphosphate transferase activity"/>
    <property type="evidence" value="ECO:0007669"/>
    <property type="project" value="InterPro"/>
</dbReference>
<dbReference type="PANTHER" id="PTHR31811:SF0">
    <property type="entry name" value="TRNA A64-2'-O-RIBOSYLPHOSPHATE TRANSFERASE"/>
    <property type="match status" value="1"/>
</dbReference>
<sequence>MRGKTIVEVGPSPERRNDQIFDRLHSIEWDIEFVSGIHRALQLPLIANQRCGAWYVDPSVSIDRSLTAYFKSTDGHHSQWNFNLRRSNLHLLPIIFTSNGIVIVDSTRRGKRFPDALSKTVPIWCAVLNMARIRLSEGHLSGSLSQDPTWLETSKQRGLYTLNSAVSLSERDHILDLIPDWTDELLNSSFDIKRILEPMIRPLKPIWIDPSNHSQVSLDRITHSDFYPVICVSASELKSAKRSDKISTFDYIQGSGDDHEAWSLGLNAEMFWYNRETLLTATRDELRSVVQQIVAPNSNSTQQFISDVRSYRVRKTGLEIVLEGIENYSNLSSNENLMGLTVFIASKEKFVKMISSKDQTTVQLIGDQTVLKNLSASLSQIVPSCVRVLGQMEPVRLIAGASHDGGSKDLLVAIGLCTLIMVYHNNGLCRSSPPSCIDKSDIRLKLQWMIEDSNGKLNPSRSILKRVNNYLINWKKDS</sequence>
<proteinExistence type="predicted"/>
<reference evidence="3" key="1">
    <citation type="submission" date="2022-06" db="EMBL/GenBank/DDBJ databases">
        <authorList>
            <consortium name="SYNGENTA / RWTH Aachen University"/>
        </authorList>
    </citation>
    <scope>NUCLEOTIDE SEQUENCE</scope>
</reference>
<evidence type="ECO:0000313" key="3">
    <source>
        <dbReference type="EMBL" id="CAH7673332.1"/>
    </source>
</evidence>
<dbReference type="GO" id="GO:0005737">
    <property type="term" value="C:cytoplasm"/>
    <property type="evidence" value="ECO:0007669"/>
    <property type="project" value="TreeGrafter"/>
</dbReference>
<evidence type="ECO:0000259" key="2">
    <source>
        <dbReference type="Pfam" id="PF17184"/>
    </source>
</evidence>
<protein>
    <submittedName>
        <fullName evidence="3">Initiator tRNA phosphoribosyl transferase</fullName>
    </submittedName>
</protein>
<dbReference type="Pfam" id="PF17184">
    <property type="entry name" value="Rit1_C"/>
    <property type="match status" value="1"/>
</dbReference>
<dbReference type="PIRSF" id="PIRSF007747">
    <property type="entry name" value="Ribosyl_Ptfrase"/>
    <property type="match status" value="1"/>
</dbReference>
<dbReference type="InterPro" id="IPR033421">
    <property type="entry name" value="Rit1_DUSP-like"/>
</dbReference>
<feature type="domain" description="Rit1 N-terminal" evidence="2">
    <location>
        <begin position="15"/>
        <end position="294"/>
    </location>
</feature>
<name>A0AAV0AXS2_PHAPC</name>
<dbReference type="InterPro" id="IPR033449">
    <property type="entry name" value="Rit1_N"/>
</dbReference>
<keyword evidence="3" id="KW-0808">Transferase</keyword>
<dbReference type="GO" id="GO:0019988">
    <property type="term" value="P:charged-tRNA amino acid modification"/>
    <property type="evidence" value="ECO:0007669"/>
    <property type="project" value="InterPro"/>
</dbReference>
<organism evidence="3 4">
    <name type="scientific">Phakopsora pachyrhizi</name>
    <name type="common">Asian soybean rust disease fungus</name>
    <dbReference type="NCBI Taxonomy" id="170000"/>
    <lineage>
        <taxon>Eukaryota</taxon>
        <taxon>Fungi</taxon>
        <taxon>Dikarya</taxon>
        <taxon>Basidiomycota</taxon>
        <taxon>Pucciniomycotina</taxon>
        <taxon>Pucciniomycetes</taxon>
        <taxon>Pucciniales</taxon>
        <taxon>Phakopsoraceae</taxon>
        <taxon>Phakopsora</taxon>
    </lineage>
</organism>
<dbReference type="AlphaFoldDB" id="A0AAV0AXS2"/>
<evidence type="ECO:0000313" key="4">
    <source>
        <dbReference type="Proteomes" id="UP001153365"/>
    </source>
</evidence>
<comment type="caution">
    <text evidence="3">The sequence shown here is derived from an EMBL/GenBank/DDBJ whole genome shotgun (WGS) entry which is preliminary data.</text>
</comment>
<dbReference type="EMBL" id="CALTRL010001666">
    <property type="protein sequence ID" value="CAH7673332.1"/>
    <property type="molecule type" value="Genomic_DNA"/>
</dbReference>